<gene>
    <name evidence="2" type="ORF">MOO46_06935</name>
</gene>
<evidence type="ECO:0000259" key="1">
    <source>
        <dbReference type="PROSITE" id="PS50937"/>
    </source>
</evidence>
<protein>
    <submittedName>
        <fullName evidence="2">MerR family transcriptional regulator</fullName>
    </submittedName>
</protein>
<dbReference type="InterPro" id="IPR009061">
    <property type="entry name" value="DNA-bd_dom_put_sf"/>
</dbReference>
<proteinExistence type="predicted"/>
<sequence length="155" mass="17789">MVERLNDDEVKDYSNRLYKIFKDLDLLVGIGGLSKMCKVPQSKIRYWEQKGYIEAVDTDKNKNRRYPYHSIIKVELIKSFLNSGYTLSAAADKAAVFDRTGSIIRKVIGNRFNELTLIDNKPAINMGPVDGTKDQYIYFIDEGNDIKTKIIKKNS</sequence>
<name>A0ABY4PHS6_9LACO</name>
<organism evidence="2 3">
    <name type="scientific">Apilactobacillus apisilvae</name>
    <dbReference type="NCBI Taxonomy" id="2923364"/>
    <lineage>
        <taxon>Bacteria</taxon>
        <taxon>Bacillati</taxon>
        <taxon>Bacillota</taxon>
        <taxon>Bacilli</taxon>
        <taxon>Lactobacillales</taxon>
        <taxon>Lactobacillaceae</taxon>
        <taxon>Apilactobacillus</taxon>
    </lineage>
</organism>
<dbReference type="Gene3D" id="1.10.1660.10">
    <property type="match status" value="1"/>
</dbReference>
<keyword evidence="3" id="KW-1185">Reference proteome</keyword>
<dbReference type="SUPFAM" id="SSF46955">
    <property type="entry name" value="Putative DNA-binding domain"/>
    <property type="match status" value="1"/>
</dbReference>
<dbReference type="RefSeq" id="WP_249510951.1">
    <property type="nucleotide sequence ID" value="NZ_CP093362.1"/>
</dbReference>
<accession>A0ABY4PHS6</accession>
<evidence type="ECO:0000313" key="3">
    <source>
        <dbReference type="Proteomes" id="UP000831859"/>
    </source>
</evidence>
<reference evidence="2 3" key="1">
    <citation type="journal article" date="2022" name="Int. J. Syst. Evol. Microbiol.">
        <title>Apilactobacillus apisilvae sp. nov., Nicolia spurrieriana gen. nov. sp. nov., Bombilactobacillus folatiphilus sp. nov. and Bombilactobacillus thymidiniphilus sp. nov., four new lactic acid bacterial isolates from stingless bees Tetragonula carbonaria and Austroplebeia australis.</title>
        <authorList>
            <person name="Oliphant S.A."/>
            <person name="Watson-Haigh N.S."/>
            <person name="Sumby K.M."/>
            <person name="Gardner J."/>
            <person name="Groom S."/>
            <person name="Jiranek V."/>
        </authorList>
    </citation>
    <scope>NUCLEOTIDE SEQUENCE [LARGE SCALE GENOMIC DNA]</scope>
    <source>
        <strain evidence="2 3">SG5_A10</strain>
    </source>
</reference>
<dbReference type="CDD" id="cd01105">
    <property type="entry name" value="HTH_GlnR-like"/>
    <property type="match status" value="1"/>
</dbReference>
<dbReference type="EMBL" id="CP093362">
    <property type="protein sequence ID" value="UQS84972.1"/>
    <property type="molecule type" value="Genomic_DNA"/>
</dbReference>
<dbReference type="InterPro" id="IPR000551">
    <property type="entry name" value="MerR-type_HTH_dom"/>
</dbReference>
<feature type="domain" description="HTH merR-type" evidence="1">
    <location>
        <begin position="30"/>
        <end position="96"/>
    </location>
</feature>
<evidence type="ECO:0000313" key="2">
    <source>
        <dbReference type="EMBL" id="UQS84972.1"/>
    </source>
</evidence>
<dbReference type="Pfam" id="PF13411">
    <property type="entry name" value="MerR_1"/>
    <property type="match status" value="1"/>
</dbReference>
<dbReference type="Proteomes" id="UP000831859">
    <property type="component" value="Chromosome"/>
</dbReference>
<dbReference type="PROSITE" id="PS50937">
    <property type="entry name" value="HTH_MERR_2"/>
    <property type="match status" value="1"/>
</dbReference>